<gene>
    <name evidence="1" type="ordered locus">Pnec_1406</name>
</gene>
<dbReference type="EMBL" id="CP001010">
    <property type="protein sequence ID" value="ACB44508.1"/>
    <property type="molecule type" value="Genomic_DNA"/>
</dbReference>
<organism evidence="1">
    <name type="scientific">Polynucleobacter necessarius subsp. necessarius (strain STIR1)</name>
    <dbReference type="NCBI Taxonomy" id="452638"/>
    <lineage>
        <taxon>Bacteria</taxon>
        <taxon>Pseudomonadati</taxon>
        <taxon>Pseudomonadota</taxon>
        <taxon>Betaproteobacteria</taxon>
        <taxon>Burkholderiales</taxon>
        <taxon>Burkholderiaceae</taxon>
        <taxon>Polynucleobacter</taxon>
    </lineage>
</organism>
<protein>
    <submittedName>
        <fullName evidence="1">Uncharacterized protein</fullName>
    </submittedName>
</protein>
<proteinExistence type="predicted"/>
<dbReference type="AlphaFoldDB" id="B1XVY1"/>
<dbReference type="KEGG" id="pne:Pnec_1406"/>
<dbReference type="HOGENOM" id="CLU_2635053_0_0_4"/>
<reference evidence="1" key="1">
    <citation type="submission" date="2008-03" db="EMBL/GenBank/DDBJ databases">
        <title>Complete sequence of Polynucleobacter necessarius STIR1.</title>
        <authorList>
            <consortium name="US DOE Joint Genome Institute"/>
            <person name="Copeland A."/>
            <person name="Lucas S."/>
            <person name="Lapidus A."/>
            <person name="Barry K."/>
            <person name="Detter J.C."/>
            <person name="Glavina del Rio T."/>
            <person name="Hammon N."/>
            <person name="Israni S."/>
            <person name="Dalin E."/>
            <person name="Tice H."/>
            <person name="Pitluck S."/>
            <person name="Chain P."/>
            <person name="Malfatti S."/>
            <person name="Shin M."/>
            <person name="Vergez L."/>
            <person name="Schmutz J."/>
            <person name="Larimer F."/>
            <person name="Land M."/>
            <person name="Hauser L."/>
            <person name="Kyrpides N."/>
            <person name="Kim E."/>
            <person name="Hahn M."/>
            <person name="Richardson P."/>
        </authorList>
    </citation>
    <scope>NUCLEOTIDE SEQUENCE [LARGE SCALE GENOMIC DNA]</scope>
    <source>
        <strain evidence="1">STIR1</strain>
    </source>
</reference>
<sequence length="77" mass="8884">MPLAVTEKGELEIAQAELEVLATSFEDDPHELKQTQIKNNAAAFKIFMYRSAFEEYEPLVYRSSPELLLILRSQFFS</sequence>
<name>B1XVY1_POLNS</name>
<accession>B1XVY1</accession>
<evidence type="ECO:0000313" key="1">
    <source>
        <dbReference type="EMBL" id="ACB44508.1"/>
    </source>
</evidence>